<evidence type="ECO:0000313" key="3">
    <source>
        <dbReference type="EMBL" id="MCC8391167.1"/>
    </source>
</evidence>
<evidence type="ECO:0000313" key="4">
    <source>
        <dbReference type="Proteomes" id="UP001431019"/>
    </source>
</evidence>
<name>A0ABS8JMV8_9BURK</name>
<dbReference type="RefSeq" id="WP_230507428.1">
    <property type="nucleotide sequence ID" value="NZ_JAJITD010000001.1"/>
</dbReference>
<accession>A0ABS8JMV8</accession>
<feature type="domain" description="TadE-like" evidence="2">
    <location>
        <begin position="22"/>
        <end position="64"/>
    </location>
</feature>
<reference evidence="3 4" key="1">
    <citation type="submission" date="2021-11" db="EMBL/GenBank/DDBJ databases">
        <authorList>
            <person name="Oh E.-T."/>
            <person name="Kim S.-B."/>
        </authorList>
    </citation>
    <scope>NUCLEOTIDE SEQUENCE [LARGE SCALE GENOMIC DNA]</scope>
    <source>
        <strain evidence="3 4">MMS20-SJTR3</strain>
    </source>
</reference>
<dbReference type="InterPro" id="IPR012495">
    <property type="entry name" value="TadE-like_dom"/>
</dbReference>
<keyword evidence="1" id="KW-0472">Membrane</keyword>
<evidence type="ECO:0000256" key="1">
    <source>
        <dbReference type="SAM" id="Phobius"/>
    </source>
</evidence>
<sequence length="161" mass="17292">MNTHSRQRAPRDLTRRARKQRGMAAIEFALVFPLFFVILYAIVTYSLILVAQQNLTLAASEGARAALNWQSNSSMSDALTRRASAACDAAKLVAATLVQSMHCTTTTTSCGPGNAMQCISVSLSFDYSANPLVPTLPGFGLALPNKLFGNATVQLNPENIQ</sequence>
<protein>
    <submittedName>
        <fullName evidence="3">Pilus assembly protein</fullName>
    </submittedName>
</protein>
<gene>
    <name evidence="3" type="ORF">LJ656_01070</name>
</gene>
<dbReference type="Proteomes" id="UP001431019">
    <property type="component" value="Unassembled WGS sequence"/>
</dbReference>
<proteinExistence type="predicted"/>
<keyword evidence="1" id="KW-1133">Transmembrane helix</keyword>
<keyword evidence="4" id="KW-1185">Reference proteome</keyword>
<dbReference type="Pfam" id="PF07811">
    <property type="entry name" value="TadE"/>
    <property type="match status" value="1"/>
</dbReference>
<dbReference type="EMBL" id="JAJITD010000001">
    <property type="protein sequence ID" value="MCC8391167.1"/>
    <property type="molecule type" value="Genomic_DNA"/>
</dbReference>
<keyword evidence="1" id="KW-0812">Transmembrane</keyword>
<organism evidence="3 4">
    <name type="scientific">Paraburkholderia sejongensis</name>
    <dbReference type="NCBI Taxonomy" id="2886946"/>
    <lineage>
        <taxon>Bacteria</taxon>
        <taxon>Pseudomonadati</taxon>
        <taxon>Pseudomonadota</taxon>
        <taxon>Betaproteobacteria</taxon>
        <taxon>Burkholderiales</taxon>
        <taxon>Burkholderiaceae</taxon>
        <taxon>Paraburkholderia</taxon>
    </lineage>
</organism>
<evidence type="ECO:0000259" key="2">
    <source>
        <dbReference type="Pfam" id="PF07811"/>
    </source>
</evidence>
<feature type="transmembrane region" description="Helical" evidence="1">
    <location>
        <begin position="21"/>
        <end position="43"/>
    </location>
</feature>
<comment type="caution">
    <text evidence="3">The sequence shown here is derived from an EMBL/GenBank/DDBJ whole genome shotgun (WGS) entry which is preliminary data.</text>
</comment>